<evidence type="ECO:0000313" key="12">
    <source>
        <dbReference type="Proteomes" id="UP000295444"/>
    </source>
</evidence>
<feature type="binding site" evidence="7">
    <location>
        <position position="41"/>
    </location>
    <ligand>
        <name>ATP</name>
        <dbReference type="ChEBI" id="CHEBI:30616"/>
    </ligand>
</feature>
<dbReference type="Gene3D" id="1.10.510.10">
    <property type="entry name" value="Transferase(Phosphotransferase) domain 1"/>
    <property type="match status" value="1"/>
</dbReference>
<dbReference type="GO" id="GO:0005524">
    <property type="term" value="F:ATP binding"/>
    <property type="evidence" value="ECO:0007669"/>
    <property type="project" value="UniProtKB-UniRule"/>
</dbReference>
<evidence type="ECO:0000256" key="2">
    <source>
        <dbReference type="ARBA" id="ARBA00022527"/>
    </source>
</evidence>
<dbReference type="EMBL" id="SNXZ01000002">
    <property type="protein sequence ID" value="TDQ00198.1"/>
    <property type="molecule type" value="Genomic_DNA"/>
</dbReference>
<evidence type="ECO:0000259" key="10">
    <source>
        <dbReference type="PROSITE" id="PS50011"/>
    </source>
</evidence>
<dbReference type="SUPFAM" id="SSF56112">
    <property type="entry name" value="Protein kinase-like (PK-like)"/>
    <property type="match status" value="1"/>
</dbReference>
<dbReference type="SMART" id="SM00220">
    <property type="entry name" value="S_TKc"/>
    <property type="match status" value="1"/>
</dbReference>
<feature type="compositionally biased region" description="Polar residues" evidence="8">
    <location>
        <begin position="275"/>
        <end position="286"/>
    </location>
</feature>
<evidence type="ECO:0000256" key="4">
    <source>
        <dbReference type="ARBA" id="ARBA00022741"/>
    </source>
</evidence>
<feature type="transmembrane region" description="Helical" evidence="9">
    <location>
        <begin position="291"/>
        <end position="309"/>
    </location>
</feature>
<keyword evidence="3" id="KW-0808">Transferase</keyword>
<dbReference type="PANTHER" id="PTHR43289">
    <property type="entry name" value="MITOGEN-ACTIVATED PROTEIN KINASE KINASE KINASE 20-RELATED"/>
    <property type="match status" value="1"/>
</dbReference>
<evidence type="ECO:0000256" key="8">
    <source>
        <dbReference type="SAM" id="MobiDB-lite"/>
    </source>
</evidence>
<dbReference type="Pfam" id="PF00069">
    <property type="entry name" value="Pkinase"/>
    <property type="match status" value="1"/>
</dbReference>
<dbReference type="Gene3D" id="3.30.200.20">
    <property type="entry name" value="Phosphorylase Kinase, domain 1"/>
    <property type="match status" value="1"/>
</dbReference>
<dbReference type="OrthoDB" id="9762169at2"/>
<reference evidence="11 12" key="1">
    <citation type="submission" date="2019-03" db="EMBL/GenBank/DDBJ databases">
        <title>Genomic Encyclopedia of Type Strains, Phase IV (KMG-IV): sequencing the most valuable type-strain genomes for metagenomic binning, comparative biology and taxonomic classification.</title>
        <authorList>
            <person name="Goeker M."/>
        </authorList>
    </citation>
    <scope>NUCLEOTIDE SEQUENCE [LARGE SCALE GENOMIC DNA]</scope>
    <source>
        <strain evidence="11 12">DSM 45361</strain>
    </source>
</reference>
<evidence type="ECO:0000256" key="7">
    <source>
        <dbReference type="PROSITE-ProRule" id="PRU10141"/>
    </source>
</evidence>
<keyword evidence="4 7" id="KW-0547">Nucleotide-binding</keyword>
<protein>
    <recommendedName>
        <fullName evidence="1">non-specific serine/threonine protein kinase</fullName>
        <ecNumber evidence="1">2.7.11.1</ecNumber>
    </recommendedName>
</protein>
<comment type="caution">
    <text evidence="11">The sequence shown here is derived from an EMBL/GenBank/DDBJ whole genome shotgun (WGS) entry which is preliminary data.</text>
</comment>
<dbReference type="PROSITE" id="PS00107">
    <property type="entry name" value="PROTEIN_KINASE_ATP"/>
    <property type="match status" value="1"/>
</dbReference>
<keyword evidence="9" id="KW-1133">Transmembrane helix</keyword>
<dbReference type="InterPro" id="IPR011009">
    <property type="entry name" value="Kinase-like_dom_sf"/>
</dbReference>
<dbReference type="InterPro" id="IPR008271">
    <property type="entry name" value="Ser/Thr_kinase_AS"/>
</dbReference>
<dbReference type="GO" id="GO:0004674">
    <property type="term" value="F:protein serine/threonine kinase activity"/>
    <property type="evidence" value="ECO:0007669"/>
    <property type="project" value="UniProtKB-KW"/>
</dbReference>
<dbReference type="PROSITE" id="PS00108">
    <property type="entry name" value="PROTEIN_KINASE_ST"/>
    <property type="match status" value="1"/>
</dbReference>
<accession>A0A4R6SGZ6</accession>
<evidence type="ECO:0000256" key="6">
    <source>
        <dbReference type="ARBA" id="ARBA00022840"/>
    </source>
</evidence>
<gene>
    <name evidence="11" type="ORF">EV186_10259</name>
</gene>
<name>A0A4R6SGZ6_LABRH</name>
<dbReference type="RefSeq" id="WP_133848944.1">
    <property type="nucleotide sequence ID" value="NZ_SNXZ01000002.1"/>
</dbReference>
<dbReference type="EC" id="2.7.11.1" evidence="1"/>
<dbReference type="PANTHER" id="PTHR43289:SF6">
    <property type="entry name" value="SERINE_THREONINE-PROTEIN KINASE NEKL-3"/>
    <property type="match status" value="1"/>
</dbReference>
<keyword evidence="12" id="KW-1185">Reference proteome</keyword>
<organism evidence="11 12">
    <name type="scientific">Labedaea rhizosphaerae</name>
    <dbReference type="NCBI Taxonomy" id="598644"/>
    <lineage>
        <taxon>Bacteria</taxon>
        <taxon>Bacillati</taxon>
        <taxon>Actinomycetota</taxon>
        <taxon>Actinomycetes</taxon>
        <taxon>Pseudonocardiales</taxon>
        <taxon>Pseudonocardiaceae</taxon>
        <taxon>Labedaea</taxon>
    </lineage>
</organism>
<evidence type="ECO:0000256" key="9">
    <source>
        <dbReference type="SAM" id="Phobius"/>
    </source>
</evidence>
<evidence type="ECO:0000256" key="3">
    <source>
        <dbReference type="ARBA" id="ARBA00022679"/>
    </source>
</evidence>
<feature type="domain" description="Protein kinase" evidence="10">
    <location>
        <begin position="12"/>
        <end position="256"/>
    </location>
</feature>
<keyword evidence="2 11" id="KW-0723">Serine/threonine-protein kinase</keyword>
<proteinExistence type="predicted"/>
<dbReference type="InterPro" id="IPR000719">
    <property type="entry name" value="Prot_kinase_dom"/>
</dbReference>
<dbReference type="PROSITE" id="PS50011">
    <property type="entry name" value="PROTEIN_KINASE_DOM"/>
    <property type="match status" value="1"/>
</dbReference>
<dbReference type="InterPro" id="IPR017441">
    <property type="entry name" value="Protein_kinase_ATP_BS"/>
</dbReference>
<keyword evidence="6 7" id="KW-0067">ATP-binding</keyword>
<keyword evidence="9" id="KW-0472">Membrane</keyword>
<dbReference type="Proteomes" id="UP000295444">
    <property type="component" value="Unassembled WGS sequence"/>
</dbReference>
<keyword evidence="5 11" id="KW-0418">Kinase</keyword>
<evidence type="ECO:0000256" key="1">
    <source>
        <dbReference type="ARBA" id="ARBA00012513"/>
    </source>
</evidence>
<evidence type="ECO:0000313" key="11">
    <source>
        <dbReference type="EMBL" id="TDQ00198.1"/>
    </source>
</evidence>
<dbReference type="CDD" id="cd14014">
    <property type="entry name" value="STKc_PknB_like"/>
    <property type="match status" value="1"/>
</dbReference>
<dbReference type="AlphaFoldDB" id="A0A4R6SGZ6"/>
<sequence>MTDGSRLIAQRYRLDAPVGVGGMGEVYRATDLELRRTVALKRSQAGDSAQIRREARIGAGLHHPHVVTVFDAVTDGADRWLVMEYLPSRNLNEILRSDGPLPAVTAARVIGQIADAVAAMHAKGMVHRDIKPGNVLVADDGTAKLTDLGIARWAEVTHTSDTEAGGTPGYLAPEVADGGDADARADVFALGATLFAATTGRSPWGGAEQGPYVQVHRARNYQLEPLPDNELNRPLRALLARDPADRPTAAHTHLGLATMADGAAPPVVPLGSGPATATSSRKPNTTRRTQFAAAAAVVLLLVVAGVVFLRPSDAVTGKPSAASLPPQPGAILDPHTMDPCAVLNRDSLSGYGSVALNRDYYNFDKCGLQVDVRGGGIVAATAEFLPWDDSYAAPKPGQVVGPDHPDTQNGHCRRTFTLPAPNVVVLDLSEPGKDSSSLPLCAMADRLATPAVAVLSRGPLPRLTEPYPPQSLAWVRACSLTSAQELTTVIGSAPPGQPGLGDWTCEWGEDGAKQVYLEFNRDWPLDDPDEGIGADGDPIALSDRPGWTDVDHDDNGCEVEFSHREFATGDRVPGAPTQREDTIKITLYDPDAADPATLCAGATSLANVAIGKLPR</sequence>
<feature type="region of interest" description="Disordered" evidence="8">
    <location>
        <begin position="265"/>
        <end position="286"/>
    </location>
</feature>
<evidence type="ECO:0000256" key="5">
    <source>
        <dbReference type="ARBA" id="ARBA00022777"/>
    </source>
</evidence>
<keyword evidence="9" id="KW-0812">Transmembrane</keyword>